<proteinExistence type="predicted"/>
<reference evidence="2 3" key="1">
    <citation type="submission" date="2022-01" db="EMBL/GenBank/DDBJ databases">
        <title>A high-quality chromosome-level genome assembly of rohu carp, Labeo rohita.</title>
        <authorList>
            <person name="Arick M.A. II"/>
            <person name="Hsu C.-Y."/>
            <person name="Magbanua Z."/>
            <person name="Pechanova O."/>
            <person name="Grover C."/>
            <person name="Miller E."/>
            <person name="Thrash A."/>
            <person name="Ezzel L."/>
            <person name="Alam S."/>
            <person name="Benzie J."/>
            <person name="Hamilton M."/>
            <person name="Karsi A."/>
            <person name="Lawrence M.L."/>
            <person name="Peterson D.G."/>
        </authorList>
    </citation>
    <scope>NUCLEOTIDE SEQUENCE [LARGE SCALE GENOMIC DNA]</scope>
    <source>
        <strain evidence="3">BAU-BD-2019</strain>
        <tissue evidence="2">Blood</tissue>
    </source>
</reference>
<accession>A0ABQ8LCR5</accession>
<protein>
    <submittedName>
        <fullName evidence="2">Uncharacterized protein</fullName>
    </submittedName>
</protein>
<evidence type="ECO:0000256" key="1">
    <source>
        <dbReference type="SAM" id="MobiDB-lite"/>
    </source>
</evidence>
<gene>
    <name evidence="2" type="ORF">H4Q32_025446</name>
</gene>
<dbReference type="EMBL" id="JACTAM010000329">
    <property type="protein sequence ID" value="KAI2647456.1"/>
    <property type="molecule type" value="Genomic_DNA"/>
</dbReference>
<sequence length="178" mass="20741">MLFNQRQKRNIDPVYIKAAVQGFTNNLLAIRDSIPFLYRDSASSDQQHKPKKRQRTQGPGEQRRLHTKTYTKDGIYIIIMKKQMVKYQQGKRVKTLKTTVEANPMLKKAKLKTELSLIYENPEFRVGSGAVPLYQFFIDNNLQSAFTDTVSLLKIIITICDNREVLFYFEGDQNYPKN</sequence>
<feature type="region of interest" description="Disordered" evidence="1">
    <location>
        <begin position="41"/>
        <end position="65"/>
    </location>
</feature>
<name>A0ABQ8LCR5_LABRO</name>
<evidence type="ECO:0000313" key="3">
    <source>
        <dbReference type="Proteomes" id="UP000830375"/>
    </source>
</evidence>
<keyword evidence="3" id="KW-1185">Reference proteome</keyword>
<organism evidence="2 3">
    <name type="scientific">Labeo rohita</name>
    <name type="common">Indian major carp</name>
    <name type="synonym">Cyprinus rohita</name>
    <dbReference type="NCBI Taxonomy" id="84645"/>
    <lineage>
        <taxon>Eukaryota</taxon>
        <taxon>Metazoa</taxon>
        <taxon>Chordata</taxon>
        <taxon>Craniata</taxon>
        <taxon>Vertebrata</taxon>
        <taxon>Euteleostomi</taxon>
        <taxon>Actinopterygii</taxon>
        <taxon>Neopterygii</taxon>
        <taxon>Teleostei</taxon>
        <taxon>Ostariophysi</taxon>
        <taxon>Cypriniformes</taxon>
        <taxon>Cyprinidae</taxon>
        <taxon>Labeoninae</taxon>
        <taxon>Labeonini</taxon>
        <taxon>Labeo</taxon>
    </lineage>
</organism>
<comment type="caution">
    <text evidence="2">The sequence shown here is derived from an EMBL/GenBank/DDBJ whole genome shotgun (WGS) entry which is preliminary data.</text>
</comment>
<evidence type="ECO:0000313" key="2">
    <source>
        <dbReference type="EMBL" id="KAI2647456.1"/>
    </source>
</evidence>
<dbReference type="Proteomes" id="UP000830375">
    <property type="component" value="Unassembled WGS sequence"/>
</dbReference>